<proteinExistence type="predicted"/>
<organism evidence="1 2">
    <name type="scientific">Streptomyces piniterrae</name>
    <dbReference type="NCBI Taxonomy" id="2571125"/>
    <lineage>
        <taxon>Bacteria</taxon>
        <taxon>Bacillati</taxon>
        <taxon>Actinomycetota</taxon>
        <taxon>Actinomycetes</taxon>
        <taxon>Kitasatosporales</taxon>
        <taxon>Streptomycetaceae</taxon>
        <taxon>Streptomyces</taxon>
    </lineage>
</organism>
<dbReference type="AlphaFoldDB" id="A0A4U0NW57"/>
<gene>
    <name evidence="1" type="ORF">FCH28_01985</name>
</gene>
<keyword evidence="2" id="KW-1185">Reference proteome</keyword>
<dbReference type="RefSeq" id="WP_136737901.1">
    <property type="nucleotide sequence ID" value="NZ_SUMB01000001.1"/>
</dbReference>
<accession>A0A4U0NW57</accession>
<dbReference type="EMBL" id="SUMB01000001">
    <property type="protein sequence ID" value="TJZ58949.1"/>
    <property type="molecule type" value="Genomic_DNA"/>
</dbReference>
<evidence type="ECO:0000313" key="2">
    <source>
        <dbReference type="Proteomes" id="UP000308697"/>
    </source>
</evidence>
<name>A0A4U0NW57_9ACTN</name>
<dbReference type="Proteomes" id="UP000308697">
    <property type="component" value="Unassembled WGS sequence"/>
</dbReference>
<comment type="caution">
    <text evidence="1">The sequence shown here is derived from an EMBL/GenBank/DDBJ whole genome shotgun (WGS) entry which is preliminary data.</text>
</comment>
<evidence type="ECO:0000313" key="1">
    <source>
        <dbReference type="EMBL" id="TJZ58949.1"/>
    </source>
</evidence>
<sequence length="79" mass="7336">MNSTPQVQTQEIADSELDAVAGGVAGLGSVNGTVNSLVGTADSLTGGTVSSTVATVNGTVTGAAGTDVLGTATGLTAGL</sequence>
<protein>
    <submittedName>
        <fullName evidence="1">Type A2 lantipeptide</fullName>
    </submittedName>
</protein>
<reference evidence="1 2" key="1">
    <citation type="submission" date="2019-04" db="EMBL/GenBank/DDBJ databases">
        <title>Streptomyces piniterrae sp. nov., a heliquinomycin-producing actinomycete isolated from rhizosphere soil of Pinus yunnanensis.</title>
        <authorList>
            <person name="Zhuang X."/>
            <person name="Zhao J."/>
        </authorList>
    </citation>
    <scope>NUCLEOTIDE SEQUENCE [LARGE SCALE GENOMIC DNA]</scope>
    <source>
        <strain evidence="2">jys28</strain>
    </source>
</reference>